<evidence type="ECO:0000313" key="2">
    <source>
        <dbReference type="Proteomes" id="UP000591131"/>
    </source>
</evidence>
<proteinExistence type="predicted"/>
<dbReference type="AlphaFoldDB" id="A0A7J6LSS6"/>
<evidence type="ECO:0000313" key="1">
    <source>
        <dbReference type="EMBL" id="KAF4662297.1"/>
    </source>
</evidence>
<protein>
    <submittedName>
        <fullName evidence="1">Uncharacterized protein</fullName>
    </submittedName>
</protein>
<reference evidence="1 2" key="1">
    <citation type="submission" date="2020-04" db="EMBL/GenBank/DDBJ databases">
        <title>Perkinsus chesapeaki whole genome sequence.</title>
        <authorList>
            <person name="Bogema D.R."/>
        </authorList>
    </citation>
    <scope>NUCLEOTIDE SEQUENCE [LARGE SCALE GENOMIC DNA]</scope>
    <source>
        <strain evidence="1">ATCC PRA-425</strain>
    </source>
</reference>
<keyword evidence="2" id="KW-1185">Reference proteome</keyword>
<dbReference type="EMBL" id="JAAPAO010000350">
    <property type="protein sequence ID" value="KAF4662297.1"/>
    <property type="molecule type" value="Genomic_DNA"/>
</dbReference>
<sequence length="537" mass="59132">MPPASRATTKTASTRFVQESGECASRGTLSTQGINLLIRSSKAFCLIICGALLVPVSGKPTVTTDFPQGCNGGPATLQLPVVWEKTCIYNVAGENVNGTGILLKTNFPGRYGTFDLRFELLKYDNGTLRDARVTCTGWAHLLFEADGYKLHFNPAGIAGMETFTGATFPTGPAGFLKFRATATGYIVGNGITDLGIPWVGQEGWAILSKMDKSTLRWDWSRSPTNVSKLNVAMTVNFKEVDNGWYNRVTLLYHGENLNNETARDFHLDVTIAEGTLFTKYQMTLQRSKLPIRSTMMCFCIIMCGMLLSPVSAKLTVTSDFPKGCNGGPTTSYFRPADQEDPVVWEKTCIYNVVDENSNGTGIWLKTNDPKHWGNFNIRFDLMKYENGSIRDVLVRCYGFATLLFEVGGYTLRLHPAGLKGSEIFTGANFSDGSEGYLMFTALAFGNIEGNGISKIEIPWHTEHGVVIGSNMGHSVLFWKWEQNVNSNGEELDMLMEVTLSQIDNGWFHNVIFRYGLKSNGADKVHGDVILAQGALYG</sequence>
<comment type="caution">
    <text evidence="1">The sequence shown here is derived from an EMBL/GenBank/DDBJ whole genome shotgun (WGS) entry which is preliminary data.</text>
</comment>
<gene>
    <name evidence="1" type="ORF">FOL47_006319</name>
</gene>
<dbReference type="Proteomes" id="UP000591131">
    <property type="component" value="Unassembled WGS sequence"/>
</dbReference>
<name>A0A7J6LSS6_PERCH</name>
<accession>A0A7J6LSS6</accession>
<organism evidence="1 2">
    <name type="scientific">Perkinsus chesapeaki</name>
    <name type="common">Clam parasite</name>
    <name type="synonym">Perkinsus andrewsi</name>
    <dbReference type="NCBI Taxonomy" id="330153"/>
    <lineage>
        <taxon>Eukaryota</taxon>
        <taxon>Sar</taxon>
        <taxon>Alveolata</taxon>
        <taxon>Perkinsozoa</taxon>
        <taxon>Perkinsea</taxon>
        <taxon>Perkinsida</taxon>
        <taxon>Perkinsidae</taxon>
        <taxon>Perkinsus</taxon>
    </lineage>
</organism>